<dbReference type="Gene3D" id="2.40.10.10">
    <property type="entry name" value="Trypsin-like serine proteases"/>
    <property type="match status" value="2"/>
</dbReference>
<dbReference type="SUPFAM" id="SSF50494">
    <property type="entry name" value="Trypsin-like serine proteases"/>
    <property type="match status" value="1"/>
</dbReference>
<dbReference type="GO" id="GO:0004252">
    <property type="term" value="F:serine-type endopeptidase activity"/>
    <property type="evidence" value="ECO:0007669"/>
    <property type="project" value="InterPro"/>
</dbReference>
<keyword evidence="3" id="KW-0720">Serine protease</keyword>
<evidence type="ECO:0000256" key="1">
    <source>
        <dbReference type="ARBA" id="ARBA00022670"/>
    </source>
</evidence>
<evidence type="ECO:0000313" key="6">
    <source>
        <dbReference type="EMBL" id="EGW14556.1"/>
    </source>
</evidence>
<dbReference type="InterPro" id="IPR018114">
    <property type="entry name" value="TRYPSIN_HIS"/>
</dbReference>
<evidence type="ECO:0000256" key="3">
    <source>
        <dbReference type="ARBA" id="ARBA00022825"/>
    </source>
</evidence>
<proteinExistence type="predicted"/>
<dbReference type="AlphaFoldDB" id="G3INK7"/>
<organism evidence="6 7">
    <name type="scientific">Cricetulus griseus</name>
    <name type="common">Chinese hamster</name>
    <name type="synonym">Cricetulus barabensis griseus</name>
    <dbReference type="NCBI Taxonomy" id="10029"/>
    <lineage>
        <taxon>Eukaryota</taxon>
        <taxon>Metazoa</taxon>
        <taxon>Chordata</taxon>
        <taxon>Craniata</taxon>
        <taxon>Vertebrata</taxon>
        <taxon>Euteleostomi</taxon>
        <taxon>Mammalia</taxon>
        <taxon>Eutheria</taxon>
        <taxon>Euarchontoglires</taxon>
        <taxon>Glires</taxon>
        <taxon>Rodentia</taxon>
        <taxon>Myomorpha</taxon>
        <taxon>Muroidea</taxon>
        <taxon>Cricetidae</taxon>
        <taxon>Cricetinae</taxon>
        <taxon>Cricetulus</taxon>
    </lineage>
</organism>
<sequence>MGPHNVKRKAEKQTGLVNSEKVKWEYCDVTVCPAPDTPDPEGSLLEPVMELPGFNSCGKTEIGEHTVKRIYGGFKSTAGKHPWQVSLQTSLPLTTSMPQGHFCGGSLIHPCWVLTAAHCTDISTRHLKVVLGDQDLKKTESHEQTFRVEKILKYSQYVEKDEIPHNDIGEGSRQLLDAKVKLISNPLCNSHRLYDRTIDDSMICAGNLQKPGSDTCQVRGSTWSLEAEAYGIPR</sequence>
<evidence type="ECO:0000313" key="7">
    <source>
        <dbReference type="Proteomes" id="UP000001075"/>
    </source>
</evidence>
<dbReference type="SMART" id="SM00020">
    <property type="entry name" value="Tryp_SPc"/>
    <property type="match status" value="1"/>
</dbReference>
<dbReference type="FunFam" id="2.40.10.10:FF:000068">
    <property type="entry name" value="transmembrane protease serine 2"/>
    <property type="match status" value="1"/>
</dbReference>
<dbReference type="InterPro" id="IPR001254">
    <property type="entry name" value="Trypsin_dom"/>
</dbReference>
<dbReference type="InterPro" id="IPR050127">
    <property type="entry name" value="Serine_Proteases_S1"/>
</dbReference>
<dbReference type="InterPro" id="IPR009003">
    <property type="entry name" value="Peptidase_S1_PA"/>
</dbReference>
<dbReference type="MEROPS" id="S01.033"/>
<evidence type="ECO:0000256" key="2">
    <source>
        <dbReference type="ARBA" id="ARBA00022801"/>
    </source>
</evidence>
<dbReference type="InParanoid" id="G3INK7"/>
<keyword evidence="1" id="KW-0645">Protease</keyword>
<dbReference type="GO" id="GO:0005615">
    <property type="term" value="C:extracellular space"/>
    <property type="evidence" value="ECO:0007669"/>
    <property type="project" value="TreeGrafter"/>
</dbReference>
<dbReference type="PANTHER" id="PTHR24264:SF40">
    <property type="entry name" value="HYALURONAN-BINDING PROTEIN 2"/>
    <property type="match status" value="1"/>
</dbReference>
<dbReference type="GO" id="GO:0006508">
    <property type="term" value="P:proteolysis"/>
    <property type="evidence" value="ECO:0007669"/>
    <property type="project" value="UniProtKB-KW"/>
</dbReference>
<feature type="domain" description="Peptidase S1" evidence="5">
    <location>
        <begin position="70"/>
        <end position="234"/>
    </location>
</feature>
<reference evidence="7" key="1">
    <citation type="journal article" date="2011" name="Nat. Biotechnol.">
        <title>The genomic sequence of the Chinese hamster ovary (CHO)-K1 cell line.</title>
        <authorList>
            <person name="Xu X."/>
            <person name="Nagarajan H."/>
            <person name="Lewis N.E."/>
            <person name="Pan S."/>
            <person name="Cai Z."/>
            <person name="Liu X."/>
            <person name="Chen W."/>
            <person name="Xie M."/>
            <person name="Wang W."/>
            <person name="Hammond S."/>
            <person name="Andersen M.R."/>
            <person name="Neff N."/>
            <person name="Passarelli B."/>
            <person name="Koh W."/>
            <person name="Fan H.C."/>
            <person name="Wang J."/>
            <person name="Gui Y."/>
            <person name="Lee K.H."/>
            <person name="Betenbaugh M.J."/>
            <person name="Quake S.R."/>
            <person name="Famili I."/>
            <person name="Palsson B.O."/>
            <person name="Wang J."/>
        </authorList>
    </citation>
    <scope>NUCLEOTIDE SEQUENCE [LARGE SCALE GENOMIC DNA]</scope>
    <source>
        <strain evidence="7">CHO K1 cell line</strain>
    </source>
</reference>
<dbReference type="InterPro" id="IPR043504">
    <property type="entry name" value="Peptidase_S1_PA_chymotrypsin"/>
</dbReference>
<dbReference type="PROSITE" id="PS00134">
    <property type="entry name" value="TRYPSIN_HIS"/>
    <property type="match status" value="1"/>
</dbReference>
<dbReference type="Proteomes" id="UP000001075">
    <property type="component" value="Unassembled WGS sequence"/>
</dbReference>
<protein>
    <submittedName>
        <fullName evidence="6">Hyaluronan-binding protein 2</fullName>
    </submittedName>
</protein>
<gene>
    <name evidence="6" type="ORF">I79_025534</name>
</gene>
<name>G3INK7_CRIGR</name>
<dbReference type="CDD" id="cd00190">
    <property type="entry name" value="Tryp_SPc"/>
    <property type="match status" value="1"/>
</dbReference>
<dbReference type="Pfam" id="PF00089">
    <property type="entry name" value="Trypsin"/>
    <property type="match status" value="1"/>
</dbReference>
<evidence type="ECO:0000259" key="5">
    <source>
        <dbReference type="PROSITE" id="PS50240"/>
    </source>
</evidence>
<dbReference type="STRING" id="10029.G3INK7"/>
<keyword evidence="4" id="KW-1015">Disulfide bond</keyword>
<dbReference type="PANTHER" id="PTHR24264">
    <property type="entry name" value="TRYPSIN-RELATED"/>
    <property type="match status" value="1"/>
</dbReference>
<dbReference type="EMBL" id="JH006313">
    <property type="protein sequence ID" value="EGW14556.1"/>
    <property type="molecule type" value="Genomic_DNA"/>
</dbReference>
<accession>G3INK7</accession>
<dbReference type="PROSITE" id="PS50240">
    <property type="entry name" value="TRYPSIN_DOM"/>
    <property type="match status" value="1"/>
</dbReference>
<evidence type="ECO:0000256" key="4">
    <source>
        <dbReference type="ARBA" id="ARBA00023157"/>
    </source>
</evidence>
<keyword evidence="2" id="KW-0378">Hydrolase</keyword>